<accession>A0A379WN86</accession>
<keyword evidence="5" id="KW-0675">Receptor</keyword>
<keyword evidence="3" id="KW-0998">Cell outer membrane</keyword>
<proteinExistence type="predicted"/>
<keyword evidence="2" id="KW-0472">Membrane</keyword>
<organism evidence="5 6">
    <name type="scientific">Salmonella enterica I</name>
    <dbReference type="NCBI Taxonomy" id="59201"/>
    <lineage>
        <taxon>Bacteria</taxon>
        <taxon>Pseudomonadati</taxon>
        <taxon>Pseudomonadota</taxon>
        <taxon>Gammaproteobacteria</taxon>
        <taxon>Enterobacterales</taxon>
        <taxon>Enterobacteriaceae</taxon>
        <taxon>Salmonella</taxon>
    </lineage>
</organism>
<evidence type="ECO:0000256" key="4">
    <source>
        <dbReference type="SAM" id="MobiDB-lite"/>
    </source>
</evidence>
<evidence type="ECO:0000313" key="5">
    <source>
        <dbReference type="EMBL" id="SUH35579.1"/>
    </source>
</evidence>
<dbReference type="EMBL" id="UGXT01000002">
    <property type="protein sequence ID" value="SUH35579.1"/>
    <property type="molecule type" value="Genomic_DNA"/>
</dbReference>
<evidence type="ECO:0000256" key="2">
    <source>
        <dbReference type="ARBA" id="ARBA00023136"/>
    </source>
</evidence>
<dbReference type="InterPro" id="IPR036942">
    <property type="entry name" value="Beta-barrel_TonB_sf"/>
</dbReference>
<evidence type="ECO:0000313" key="6">
    <source>
        <dbReference type="Proteomes" id="UP000254712"/>
    </source>
</evidence>
<gene>
    <name evidence="5" type="primary">cirA_1</name>
    <name evidence="5" type="ORF">NCTC8261_01806</name>
</gene>
<reference evidence="5 6" key="1">
    <citation type="submission" date="2018-06" db="EMBL/GenBank/DDBJ databases">
        <authorList>
            <consortium name="Pathogen Informatics"/>
            <person name="Doyle S."/>
        </authorList>
    </citation>
    <scope>NUCLEOTIDE SEQUENCE [LARGE SCALE GENOMIC DNA]</scope>
    <source>
        <strain evidence="5 6">NCTC8261</strain>
    </source>
</reference>
<name>A0A379WN86_SALET</name>
<evidence type="ECO:0000256" key="3">
    <source>
        <dbReference type="ARBA" id="ARBA00023237"/>
    </source>
</evidence>
<dbReference type="Gene3D" id="2.40.170.20">
    <property type="entry name" value="TonB-dependent receptor, beta-barrel domain"/>
    <property type="match status" value="1"/>
</dbReference>
<evidence type="ECO:0000256" key="1">
    <source>
        <dbReference type="ARBA" id="ARBA00004442"/>
    </source>
</evidence>
<comment type="subcellular location">
    <subcellularLocation>
        <location evidence="1">Cell outer membrane</location>
    </subcellularLocation>
</comment>
<feature type="region of interest" description="Disordered" evidence="4">
    <location>
        <begin position="57"/>
        <end position="81"/>
    </location>
</feature>
<dbReference type="AlphaFoldDB" id="A0A379WN86"/>
<protein>
    <submittedName>
        <fullName evidence="5">Outer membrane receptor FepA</fullName>
    </submittedName>
</protein>
<dbReference type="GO" id="GO:0009279">
    <property type="term" value="C:cell outer membrane"/>
    <property type="evidence" value="ECO:0007669"/>
    <property type="project" value="UniProtKB-SubCell"/>
</dbReference>
<dbReference type="Proteomes" id="UP000254712">
    <property type="component" value="Unassembled WGS sequence"/>
</dbReference>
<sequence length="81" mass="9309">MPAIRKTLLQTRLPKVSRKSGRETNRLYRQNYGLTHNGIWDWGQSRLGFYYEKTDNTRMNEGSPAAARGVLPTTRRSPLTA</sequence>